<dbReference type="eggNOG" id="ENOG5030SS3">
    <property type="taxonomic scope" value="Bacteria"/>
</dbReference>
<reference evidence="3 4" key="1">
    <citation type="journal article" date="2004" name="Nat. Biotechnol.">
        <title>The genome sequence of the anaerobic, sulfate-reducing bacterium Desulfovibrio vulgaris Hildenborough.</title>
        <authorList>
            <person name="Heidelberg J.F."/>
            <person name="Seshadri R."/>
            <person name="Haveman S.A."/>
            <person name="Hemme C.L."/>
            <person name="Paulsen I.T."/>
            <person name="Kolonay J.F."/>
            <person name="Eisen J.A."/>
            <person name="Ward N."/>
            <person name="Methe B."/>
            <person name="Brinkac L.M."/>
            <person name="Daugherty S.C."/>
            <person name="Deboy R.T."/>
            <person name="Dodson R.J."/>
            <person name="Durkin A.S."/>
            <person name="Madupu R."/>
            <person name="Nelson W.C."/>
            <person name="Sullivan S.A."/>
            <person name="Fouts D."/>
            <person name="Haft D.H."/>
            <person name="Selengut J."/>
            <person name="Peterson J.D."/>
            <person name="Davidsen T.M."/>
            <person name="Zafar N."/>
            <person name="Zhou L."/>
            <person name="Radune D."/>
            <person name="Dimitrov G."/>
            <person name="Hance M."/>
            <person name="Tran K."/>
            <person name="Khouri H."/>
            <person name="Gill J."/>
            <person name="Utterback T.R."/>
            <person name="Feldblyum T.V."/>
            <person name="Wall J.D."/>
            <person name="Voordouw G."/>
            <person name="Fraser C.M."/>
        </authorList>
    </citation>
    <scope>NUCLEOTIDE SEQUENCE [LARGE SCALE GENOMIC DNA]</scope>
    <source>
        <strain evidence="4">ATCC 29579 / DSM 644 / NCIMB 8303 / VKM B-1760 / Hildenborough</strain>
    </source>
</reference>
<proteinExistence type="predicted"/>
<accession>Q72D10</accession>
<evidence type="ECO:0000313" key="4">
    <source>
        <dbReference type="Proteomes" id="UP000002194"/>
    </source>
</evidence>
<dbReference type="InterPro" id="IPR024422">
    <property type="entry name" value="Protein_unknown_function_OB"/>
</dbReference>
<dbReference type="PaxDb" id="882-DVU_1121"/>
<dbReference type="AlphaFoldDB" id="Q72D10"/>
<dbReference type="HOGENOM" id="CLU_1330189_0_0_7"/>
<organism evidence="3 4">
    <name type="scientific">Nitratidesulfovibrio vulgaris (strain ATCC 29579 / DSM 644 / CCUG 34227 / NCIMB 8303 / VKM B-1760 / Hildenborough)</name>
    <name type="common">Desulfovibrio vulgaris</name>
    <dbReference type="NCBI Taxonomy" id="882"/>
    <lineage>
        <taxon>Bacteria</taxon>
        <taxon>Pseudomonadati</taxon>
        <taxon>Thermodesulfobacteriota</taxon>
        <taxon>Desulfovibrionia</taxon>
        <taxon>Desulfovibrionales</taxon>
        <taxon>Desulfovibrionaceae</taxon>
        <taxon>Nitratidesulfovibrio</taxon>
    </lineage>
</organism>
<dbReference type="RefSeq" id="WP_010938420.1">
    <property type="nucleotide sequence ID" value="NC_002937.3"/>
</dbReference>
<dbReference type="Pfam" id="PF12869">
    <property type="entry name" value="tRNA_anti-like"/>
    <property type="match status" value="1"/>
</dbReference>
<keyword evidence="4" id="KW-1185">Reference proteome</keyword>
<evidence type="ECO:0000256" key="2">
    <source>
        <dbReference type="SAM" id="Phobius"/>
    </source>
</evidence>
<dbReference type="KEGG" id="dvu:DVU_1121"/>
<keyword evidence="2" id="KW-1133">Transmembrane helix</keyword>
<feature type="transmembrane region" description="Helical" evidence="2">
    <location>
        <begin position="6"/>
        <end position="29"/>
    </location>
</feature>
<protein>
    <recommendedName>
        <fullName evidence="5">tRNA_anti-like</fullName>
    </recommendedName>
</protein>
<dbReference type="Proteomes" id="UP000002194">
    <property type="component" value="Chromosome"/>
</dbReference>
<keyword evidence="1" id="KW-0175">Coiled coil</keyword>
<dbReference type="OrthoDB" id="6025309at2"/>
<dbReference type="EnsemblBacteria" id="AAS95601">
    <property type="protein sequence ID" value="AAS95601"/>
    <property type="gene ID" value="DVU_1121"/>
</dbReference>
<feature type="transmembrane region" description="Helical" evidence="2">
    <location>
        <begin position="41"/>
        <end position="59"/>
    </location>
</feature>
<keyword evidence="2" id="KW-0812">Transmembrane</keyword>
<dbReference type="PATRIC" id="fig|882.5.peg.1058"/>
<evidence type="ECO:0008006" key="5">
    <source>
        <dbReference type="Google" id="ProtNLM"/>
    </source>
</evidence>
<sequence length="206" mass="22279">MTQFFGAITAIAMLAALVGIILPKQLLFFLQPHHRTRLKAFGFYFVIALACSLVGTALMSPEEKTRQAQVRQEAEAVRAVEKAEKERAQKAEAEAKAKAEAQALQASRISARDLWAAYDANEVAADNKYKGKRILVVGTATDIKKDITGSPYVAMAVDQFGLTGVNCIMEDEASAAKISRGAKIQVVGTVNGMSIGNVFLRDCQIN</sequence>
<gene>
    <name evidence="3" type="ordered locus">DVU_1121</name>
</gene>
<dbReference type="STRING" id="882.DVU_1121"/>
<name>Q72D10_NITV2</name>
<evidence type="ECO:0000256" key="1">
    <source>
        <dbReference type="SAM" id="Coils"/>
    </source>
</evidence>
<keyword evidence="2" id="KW-0472">Membrane</keyword>
<evidence type="ECO:0000313" key="3">
    <source>
        <dbReference type="EMBL" id="AAS95601.1"/>
    </source>
</evidence>
<feature type="coiled-coil region" evidence="1">
    <location>
        <begin position="71"/>
        <end position="103"/>
    </location>
</feature>
<dbReference type="EMBL" id="AE017285">
    <property type="protein sequence ID" value="AAS95601.1"/>
    <property type="molecule type" value="Genomic_DNA"/>
</dbReference>